<dbReference type="EC" id="2.1.1.-" evidence="1"/>
<proteinExistence type="predicted"/>
<dbReference type="RefSeq" id="WP_250921026.1">
    <property type="nucleotide sequence ID" value="NZ_JAMQAW010000025.1"/>
</dbReference>
<dbReference type="PIRSF" id="PIRSF028177">
    <property type="entry name" value="Polyketide_synth_Omtfrase_TcmP"/>
    <property type="match status" value="1"/>
</dbReference>
<evidence type="ECO:0000313" key="1">
    <source>
        <dbReference type="EMBL" id="MCM2390697.1"/>
    </source>
</evidence>
<reference evidence="1" key="1">
    <citation type="submission" date="2022-06" db="EMBL/GenBank/DDBJ databases">
        <title>Genome public.</title>
        <authorList>
            <person name="Sun Q."/>
        </authorList>
    </citation>
    <scope>NUCLEOTIDE SEQUENCE</scope>
    <source>
        <strain evidence="1">CWNU-1</strain>
    </source>
</reference>
<accession>A0ABT0UQ08</accession>
<dbReference type="EMBL" id="JAMQAW010000025">
    <property type="protein sequence ID" value="MCM2390697.1"/>
    <property type="molecule type" value="Genomic_DNA"/>
</dbReference>
<dbReference type="InterPro" id="IPR029063">
    <property type="entry name" value="SAM-dependent_MTases_sf"/>
</dbReference>
<dbReference type="PANTHER" id="PTHR43619">
    <property type="entry name" value="S-ADENOSYL-L-METHIONINE-DEPENDENT METHYLTRANSFERASE YKTD-RELATED"/>
    <property type="match status" value="1"/>
</dbReference>
<dbReference type="PANTHER" id="PTHR43619:SF2">
    <property type="entry name" value="S-ADENOSYL-L-METHIONINE-DEPENDENT METHYLTRANSFERASES SUPERFAMILY PROTEIN"/>
    <property type="match status" value="1"/>
</dbReference>
<dbReference type="Proteomes" id="UP001431429">
    <property type="component" value="Unassembled WGS sequence"/>
</dbReference>
<protein>
    <submittedName>
        <fullName evidence="1">Class I SAM-dependent methyltransferase</fullName>
        <ecNumber evidence="1">2.1.1.-</ecNumber>
    </submittedName>
</protein>
<keyword evidence="1" id="KW-0808">Transferase</keyword>
<dbReference type="GO" id="GO:0032259">
    <property type="term" value="P:methylation"/>
    <property type="evidence" value="ECO:0007669"/>
    <property type="project" value="UniProtKB-KW"/>
</dbReference>
<evidence type="ECO:0000313" key="2">
    <source>
        <dbReference type="Proteomes" id="UP001431429"/>
    </source>
</evidence>
<organism evidence="1 2">
    <name type="scientific">Streptomyces albipurpureus</name>
    <dbReference type="NCBI Taxonomy" id="2897419"/>
    <lineage>
        <taxon>Bacteria</taxon>
        <taxon>Bacillati</taxon>
        <taxon>Actinomycetota</taxon>
        <taxon>Actinomycetes</taxon>
        <taxon>Kitasatosporales</taxon>
        <taxon>Streptomycetaceae</taxon>
        <taxon>Streptomyces</taxon>
    </lineage>
</organism>
<dbReference type="GO" id="GO:0008168">
    <property type="term" value="F:methyltransferase activity"/>
    <property type="evidence" value="ECO:0007669"/>
    <property type="project" value="UniProtKB-KW"/>
</dbReference>
<keyword evidence="1" id="KW-0489">Methyltransferase</keyword>
<gene>
    <name evidence="1" type="ORF">NBG84_20740</name>
</gene>
<sequence length="284" mass="32227">MEPRTTHAPDLEEIQQPPLFLLGARAMDTAKRRGVLQDLRSVEMVDSMDDDFPRFNGARGLLGASIRTLLFDTWVQDFLNDHPHGTVIELGTGLNSRFERLDNGTVHWFDLDLADARELRHALRHGTHRRRTLAASVTDPSWIEAVRQSPGPYFLVAEAVPIHLDEAEARQVFRMLAQQLPGAQLALETASATMLDGQDGHDVLSRVAARMRWRCDDPAEPERWHPDIALTRTCTFARLPAAVSRRIPQRQRGMLRAMATVMRRQIQGYRFNLYQLGPKGWPAL</sequence>
<dbReference type="SUPFAM" id="SSF53335">
    <property type="entry name" value="S-adenosyl-L-methionine-dependent methyltransferases"/>
    <property type="match status" value="1"/>
</dbReference>
<dbReference type="Gene3D" id="3.40.50.150">
    <property type="entry name" value="Vaccinia Virus protein VP39"/>
    <property type="match status" value="1"/>
</dbReference>
<keyword evidence="2" id="KW-1185">Reference proteome</keyword>
<comment type="caution">
    <text evidence="1">The sequence shown here is derived from an EMBL/GenBank/DDBJ whole genome shotgun (WGS) entry which is preliminary data.</text>
</comment>
<dbReference type="InterPro" id="IPR016874">
    <property type="entry name" value="TcmP-like"/>
</dbReference>
<name>A0ABT0UQ08_9ACTN</name>